<evidence type="ECO:0000256" key="2">
    <source>
        <dbReference type="ARBA" id="ARBA00022679"/>
    </source>
</evidence>
<evidence type="ECO:0000313" key="7">
    <source>
        <dbReference type="Proteomes" id="UP000005710"/>
    </source>
</evidence>
<dbReference type="CDD" id="cd02440">
    <property type="entry name" value="AdoMet_MTases"/>
    <property type="match status" value="1"/>
</dbReference>
<dbReference type="SUPFAM" id="SSF53335">
    <property type="entry name" value="S-adenosyl-L-methionine-dependent methyltransferases"/>
    <property type="match status" value="1"/>
</dbReference>
<organism evidence="6 7">
    <name type="scientific">Thermaerobacter subterraneus DSM 13965</name>
    <dbReference type="NCBI Taxonomy" id="867903"/>
    <lineage>
        <taxon>Bacteria</taxon>
        <taxon>Bacillati</taxon>
        <taxon>Bacillota</taxon>
        <taxon>Clostridia</taxon>
        <taxon>Eubacteriales</taxon>
        <taxon>Clostridiales Family XVII. Incertae Sedis</taxon>
        <taxon>Thermaerobacter</taxon>
    </lineage>
</organism>
<reference evidence="6" key="2">
    <citation type="submission" date="2012-10" db="EMBL/GenBank/DDBJ databases">
        <title>Improved high-quality draft of Thermaerobacter subterraneus C21, DSM 13965.</title>
        <authorList>
            <consortium name="DOE Joint Genome Institute"/>
            <person name="Eisen J."/>
            <person name="Huntemann M."/>
            <person name="Wei C.-L."/>
            <person name="Han J."/>
            <person name="Detter J.C."/>
            <person name="Han C."/>
            <person name="Tapia R."/>
            <person name="Chen A."/>
            <person name="Kyrpides N."/>
            <person name="Mavromatis K."/>
            <person name="Markowitz V."/>
            <person name="Szeto E."/>
            <person name="Ivanova N."/>
            <person name="Mikhailova N."/>
            <person name="Ovchinnikova G."/>
            <person name="Pagani I."/>
            <person name="Pati A."/>
            <person name="Goodwin L."/>
            <person name="Nordberg H.P."/>
            <person name="Cantor M.N."/>
            <person name="Hua S.X."/>
            <person name="Woyke T."/>
            <person name="Eisen J."/>
            <person name="Klenk H.-P."/>
        </authorList>
    </citation>
    <scope>NUCLEOTIDE SEQUENCE [LARGE SCALE GENOMIC DNA]</scope>
    <source>
        <strain evidence="6">DSM 13965</strain>
    </source>
</reference>
<dbReference type="Proteomes" id="UP000005710">
    <property type="component" value="Unassembled WGS sequence"/>
</dbReference>
<evidence type="ECO:0000256" key="3">
    <source>
        <dbReference type="ARBA" id="ARBA00022691"/>
    </source>
</evidence>
<dbReference type="Pfam" id="PF08241">
    <property type="entry name" value="Methyltransf_11"/>
    <property type="match status" value="1"/>
</dbReference>
<dbReference type="PANTHER" id="PTHR43591:SF24">
    <property type="entry name" value="2-METHOXY-6-POLYPRENYL-1,4-BENZOQUINOL METHYLASE, MITOCHONDRIAL"/>
    <property type="match status" value="1"/>
</dbReference>
<keyword evidence="7" id="KW-1185">Reference proteome</keyword>
<keyword evidence="6" id="KW-0830">Ubiquinone</keyword>
<gene>
    <name evidence="6" type="ORF">ThesuDRAFT_00763</name>
</gene>
<dbReference type="OrthoDB" id="9772751at2"/>
<evidence type="ECO:0000313" key="6">
    <source>
        <dbReference type="EMBL" id="EKP95037.1"/>
    </source>
</evidence>
<evidence type="ECO:0000256" key="4">
    <source>
        <dbReference type="SAM" id="MobiDB-lite"/>
    </source>
</evidence>
<dbReference type="HOGENOM" id="CLU_037990_10_0_9"/>
<feature type="region of interest" description="Disordered" evidence="4">
    <location>
        <begin position="1"/>
        <end position="21"/>
    </location>
</feature>
<dbReference type="InterPro" id="IPR013216">
    <property type="entry name" value="Methyltransf_11"/>
</dbReference>
<dbReference type="RefSeq" id="WP_006903036.1">
    <property type="nucleotide sequence ID" value="NZ_JH976535.1"/>
</dbReference>
<dbReference type="AlphaFoldDB" id="K6PQ44"/>
<dbReference type="EMBL" id="AENY02000002">
    <property type="protein sequence ID" value="EKP95037.1"/>
    <property type="molecule type" value="Genomic_DNA"/>
</dbReference>
<reference evidence="6" key="1">
    <citation type="submission" date="2010-10" db="EMBL/GenBank/DDBJ databases">
        <authorList>
            <consortium name="US DOE Joint Genome Institute (JGI-PGF)"/>
            <person name="Lucas S."/>
            <person name="Copeland A."/>
            <person name="Lapidus A."/>
            <person name="Bruce D."/>
            <person name="Goodwin L."/>
            <person name="Pitluck S."/>
            <person name="Kyrpides N."/>
            <person name="Mavromatis K."/>
            <person name="Detter J.C."/>
            <person name="Han C."/>
            <person name="Land M."/>
            <person name="Hauser L."/>
            <person name="Markowitz V."/>
            <person name="Cheng J.-F."/>
            <person name="Hugenholtz P."/>
            <person name="Woyke T."/>
            <person name="Wu D."/>
            <person name="Pukall R."/>
            <person name="Wahrenburg C."/>
            <person name="Brambilla E."/>
            <person name="Klenk H.-P."/>
            <person name="Eisen J.A."/>
        </authorList>
    </citation>
    <scope>NUCLEOTIDE SEQUENCE [LARGE SCALE GENOMIC DNA]</scope>
    <source>
        <strain evidence="6">DSM 13965</strain>
    </source>
</reference>
<keyword evidence="3" id="KW-0949">S-adenosyl-L-methionine</keyword>
<dbReference type="PROSITE" id="PS01184">
    <property type="entry name" value="UBIE_2"/>
    <property type="match status" value="1"/>
</dbReference>
<dbReference type="InterPro" id="IPR029063">
    <property type="entry name" value="SAM-dependent_MTases_sf"/>
</dbReference>
<name>K6PQ44_9FIRM</name>
<comment type="caution">
    <text evidence="6">The sequence shown here is derived from an EMBL/GenBank/DDBJ whole genome shotgun (WGS) entry which is preliminary data.</text>
</comment>
<evidence type="ECO:0000259" key="5">
    <source>
        <dbReference type="Pfam" id="PF08241"/>
    </source>
</evidence>
<dbReference type="Gene3D" id="3.40.50.150">
    <property type="entry name" value="Vaccinia Virus protein VP39"/>
    <property type="match status" value="1"/>
</dbReference>
<dbReference type="PANTHER" id="PTHR43591">
    <property type="entry name" value="METHYLTRANSFERASE"/>
    <property type="match status" value="1"/>
</dbReference>
<proteinExistence type="predicted"/>
<sequence>MERGFEVAGGRQGDGDPGGERRGELAAVQAFFGRHAEAYRQSPGHRAGADLFALVAALDPQPHQRLLDVATAAGHTGLTFAPQVAEVVGLDATPAMAEAFAREAEARGVQNARFVTGDVHALPFPEGSFDLVTCRRAAHHFGDVVTAVAEMARVLRPGGRLGVVDMTPPADPEAAALFNDLERIRDASHVEALTPGRWAGVLEGARLELERLEVLVEPMPLDRWLYPVAPEPGVLAQLEDRWQRDEAAVRERVVTQGPEGWVYIKRRVLLVAQKP</sequence>
<dbReference type="InterPro" id="IPR023576">
    <property type="entry name" value="UbiE/COQ5_MeTrFase_CS"/>
</dbReference>
<feature type="domain" description="Methyltransferase type 11" evidence="5">
    <location>
        <begin position="67"/>
        <end position="161"/>
    </location>
</feature>
<dbReference type="eggNOG" id="COG2226">
    <property type="taxonomic scope" value="Bacteria"/>
</dbReference>
<evidence type="ECO:0000256" key="1">
    <source>
        <dbReference type="ARBA" id="ARBA00022603"/>
    </source>
</evidence>
<keyword evidence="2" id="KW-0808">Transferase</keyword>
<keyword evidence="1 6" id="KW-0489">Methyltransferase</keyword>
<accession>K6PQ44</accession>
<protein>
    <submittedName>
        <fullName evidence="6">Methylase involved in ubiquinone/menaquinone biosynthesis</fullName>
    </submittedName>
</protein>
<dbReference type="STRING" id="867903.ThesuDRAFT_00763"/>
<dbReference type="GO" id="GO:0008757">
    <property type="term" value="F:S-adenosylmethionine-dependent methyltransferase activity"/>
    <property type="evidence" value="ECO:0007669"/>
    <property type="project" value="InterPro"/>
</dbReference>
<dbReference type="GO" id="GO:0032259">
    <property type="term" value="P:methylation"/>
    <property type="evidence" value="ECO:0007669"/>
    <property type="project" value="UniProtKB-KW"/>
</dbReference>